<organism evidence="2 3">
    <name type="scientific">Pleuronectes platessa</name>
    <name type="common">European plaice</name>
    <dbReference type="NCBI Taxonomy" id="8262"/>
    <lineage>
        <taxon>Eukaryota</taxon>
        <taxon>Metazoa</taxon>
        <taxon>Chordata</taxon>
        <taxon>Craniata</taxon>
        <taxon>Vertebrata</taxon>
        <taxon>Euteleostomi</taxon>
        <taxon>Actinopterygii</taxon>
        <taxon>Neopterygii</taxon>
        <taxon>Teleostei</taxon>
        <taxon>Neoteleostei</taxon>
        <taxon>Acanthomorphata</taxon>
        <taxon>Carangaria</taxon>
        <taxon>Pleuronectiformes</taxon>
        <taxon>Pleuronectoidei</taxon>
        <taxon>Pleuronectidae</taxon>
        <taxon>Pleuronectes</taxon>
    </lineage>
</organism>
<feature type="compositionally biased region" description="Polar residues" evidence="1">
    <location>
        <begin position="91"/>
        <end position="105"/>
    </location>
</feature>
<protein>
    <submittedName>
        <fullName evidence="2">Uncharacterized protein</fullName>
    </submittedName>
</protein>
<evidence type="ECO:0000256" key="1">
    <source>
        <dbReference type="SAM" id="MobiDB-lite"/>
    </source>
</evidence>
<proteinExistence type="predicted"/>
<sequence>MEMNHHDGADADAEDTDELLYTELDVSSRELDLEPRPLRLDHCDLLMDAIDAQLGQLQVQPHKQQDIFRKHDCSDTAPLQWSRSPSKDTGLGSTTQTHDTPNVLS</sequence>
<feature type="region of interest" description="Disordered" evidence="1">
    <location>
        <begin position="64"/>
        <end position="105"/>
    </location>
</feature>
<evidence type="ECO:0000313" key="3">
    <source>
        <dbReference type="Proteomes" id="UP001153269"/>
    </source>
</evidence>
<reference evidence="2" key="1">
    <citation type="submission" date="2020-03" db="EMBL/GenBank/DDBJ databases">
        <authorList>
            <person name="Weist P."/>
        </authorList>
    </citation>
    <scope>NUCLEOTIDE SEQUENCE</scope>
</reference>
<dbReference type="AlphaFoldDB" id="A0A9N7TM50"/>
<dbReference type="Proteomes" id="UP001153269">
    <property type="component" value="Unassembled WGS sequence"/>
</dbReference>
<keyword evidence="3" id="KW-1185">Reference proteome</keyword>
<comment type="caution">
    <text evidence="2">The sequence shown here is derived from an EMBL/GenBank/DDBJ whole genome shotgun (WGS) entry which is preliminary data.</text>
</comment>
<name>A0A9N7TM50_PLEPL</name>
<accession>A0A9N7TM50</accession>
<dbReference type="EMBL" id="CADEAL010000134">
    <property type="protein sequence ID" value="CAB1414986.1"/>
    <property type="molecule type" value="Genomic_DNA"/>
</dbReference>
<gene>
    <name evidence="2" type="ORF">PLEPLA_LOCUS2699</name>
</gene>
<feature type="compositionally biased region" description="Basic and acidic residues" evidence="1">
    <location>
        <begin position="64"/>
        <end position="74"/>
    </location>
</feature>
<evidence type="ECO:0000313" key="2">
    <source>
        <dbReference type="EMBL" id="CAB1414986.1"/>
    </source>
</evidence>